<dbReference type="InterPro" id="IPR000209">
    <property type="entry name" value="Peptidase_S8/S53_dom"/>
</dbReference>
<dbReference type="InterPro" id="IPR050131">
    <property type="entry name" value="Peptidase_S8_subtilisin-like"/>
</dbReference>
<keyword evidence="7 10" id="KW-0720">Serine protease</keyword>
<evidence type="ECO:0000259" key="13">
    <source>
        <dbReference type="Pfam" id="PF00082"/>
    </source>
</evidence>
<evidence type="ECO:0000256" key="7">
    <source>
        <dbReference type="ARBA" id="ARBA00022825"/>
    </source>
</evidence>
<dbReference type="GO" id="GO:0006508">
    <property type="term" value="P:proteolysis"/>
    <property type="evidence" value="ECO:0007669"/>
    <property type="project" value="UniProtKB-KW"/>
</dbReference>
<dbReference type="InterPro" id="IPR022398">
    <property type="entry name" value="Peptidase_S8_His-AS"/>
</dbReference>
<feature type="signal peptide" evidence="12">
    <location>
        <begin position="1"/>
        <end position="29"/>
    </location>
</feature>
<dbReference type="NCBIfam" id="TIGR03921">
    <property type="entry name" value="T7SS_mycosin"/>
    <property type="match status" value="1"/>
</dbReference>
<dbReference type="EMBL" id="CP046171">
    <property type="protein sequence ID" value="QIS02318.1"/>
    <property type="molecule type" value="Genomic_DNA"/>
</dbReference>
<evidence type="ECO:0000256" key="6">
    <source>
        <dbReference type="ARBA" id="ARBA00022801"/>
    </source>
</evidence>
<evidence type="ECO:0000256" key="3">
    <source>
        <dbReference type="ARBA" id="ARBA00022475"/>
    </source>
</evidence>
<feature type="active site" description="Charge relay system" evidence="10">
    <location>
        <position position="128"/>
    </location>
</feature>
<dbReference type="PROSITE" id="PS00137">
    <property type="entry name" value="SUBTILASE_HIS"/>
    <property type="match status" value="1"/>
</dbReference>
<name>A0A6G9XN49_NOCBR</name>
<dbReference type="Proteomes" id="UP000501705">
    <property type="component" value="Chromosome"/>
</dbReference>
<dbReference type="GO" id="GO:0004252">
    <property type="term" value="F:serine-type endopeptidase activity"/>
    <property type="evidence" value="ECO:0007669"/>
    <property type="project" value="UniProtKB-UniRule"/>
</dbReference>
<dbReference type="InterPro" id="IPR036852">
    <property type="entry name" value="Peptidase_S8/S53_dom_sf"/>
</dbReference>
<dbReference type="GO" id="GO:0005886">
    <property type="term" value="C:plasma membrane"/>
    <property type="evidence" value="ECO:0007669"/>
    <property type="project" value="UniProtKB-SubCell"/>
</dbReference>
<reference evidence="14 15" key="1">
    <citation type="journal article" date="2019" name="ACS Chem. Biol.">
        <title>Identification and Mobilization of a Cryptic Antibiotic Biosynthesis Gene Locus from a Human-Pathogenic Nocardia Isolate.</title>
        <authorList>
            <person name="Herisse M."/>
            <person name="Ishida K."/>
            <person name="Porter J.L."/>
            <person name="Howden B."/>
            <person name="Hertweck C."/>
            <person name="Stinear T.P."/>
            <person name="Pidot S.J."/>
        </authorList>
    </citation>
    <scope>NUCLEOTIDE SEQUENCE [LARGE SCALE GENOMIC DNA]</scope>
    <source>
        <strain evidence="14 15">AUSMDU00024985</strain>
    </source>
</reference>
<comment type="similarity">
    <text evidence="2 10">Belongs to the peptidase S8 family.</text>
</comment>
<accession>A0A6G9XN49</accession>
<keyword evidence="6 10" id="KW-0378">Hydrolase</keyword>
<organism evidence="14 15">
    <name type="scientific">Nocardia brasiliensis</name>
    <dbReference type="NCBI Taxonomy" id="37326"/>
    <lineage>
        <taxon>Bacteria</taxon>
        <taxon>Bacillati</taxon>
        <taxon>Actinomycetota</taxon>
        <taxon>Actinomycetes</taxon>
        <taxon>Mycobacteriales</taxon>
        <taxon>Nocardiaceae</taxon>
        <taxon>Nocardia</taxon>
    </lineage>
</organism>
<dbReference type="PRINTS" id="PR00723">
    <property type="entry name" value="SUBTILISIN"/>
</dbReference>
<evidence type="ECO:0000256" key="2">
    <source>
        <dbReference type="ARBA" id="ARBA00011073"/>
    </source>
</evidence>
<protein>
    <submittedName>
        <fullName evidence="14">Type VII secretion-associated serine protease mycosin</fullName>
    </submittedName>
</protein>
<comment type="subcellular location">
    <subcellularLocation>
        <location evidence="1">Cell membrane</location>
        <topology evidence="1">Single-pass membrane protein</topology>
    </subcellularLocation>
</comment>
<evidence type="ECO:0000256" key="1">
    <source>
        <dbReference type="ARBA" id="ARBA00004162"/>
    </source>
</evidence>
<feature type="active site" description="Charge relay system" evidence="10">
    <location>
        <position position="98"/>
    </location>
</feature>
<dbReference type="RefSeq" id="WP_167461416.1">
    <property type="nucleotide sequence ID" value="NZ_CP046171.1"/>
</dbReference>
<evidence type="ECO:0000256" key="5">
    <source>
        <dbReference type="ARBA" id="ARBA00022692"/>
    </source>
</evidence>
<keyword evidence="9 11" id="KW-0472">Membrane</keyword>
<dbReference type="PROSITE" id="PS51892">
    <property type="entry name" value="SUBTILASE"/>
    <property type="match status" value="1"/>
</dbReference>
<dbReference type="InterPro" id="IPR023834">
    <property type="entry name" value="T7SS_pept_S8A_mycosin"/>
</dbReference>
<gene>
    <name evidence="14" type="primary">mycP</name>
    <name evidence="14" type="ORF">F5X71_08260</name>
</gene>
<evidence type="ECO:0000256" key="8">
    <source>
        <dbReference type="ARBA" id="ARBA00022989"/>
    </source>
</evidence>
<feature type="domain" description="Peptidase S8/S53" evidence="13">
    <location>
        <begin position="89"/>
        <end position="386"/>
    </location>
</feature>
<keyword evidence="5 11" id="KW-0812">Transmembrane</keyword>
<proteinExistence type="inferred from homology"/>
<dbReference type="AlphaFoldDB" id="A0A6G9XN49"/>
<evidence type="ECO:0000256" key="10">
    <source>
        <dbReference type="PROSITE-ProRule" id="PRU01240"/>
    </source>
</evidence>
<dbReference type="SUPFAM" id="SSF52743">
    <property type="entry name" value="Subtilisin-like"/>
    <property type="match status" value="1"/>
</dbReference>
<keyword evidence="12" id="KW-0732">Signal</keyword>
<evidence type="ECO:0000256" key="9">
    <source>
        <dbReference type="ARBA" id="ARBA00023136"/>
    </source>
</evidence>
<feature type="chain" id="PRO_5026068855" evidence="12">
    <location>
        <begin position="30"/>
        <end position="465"/>
    </location>
</feature>
<dbReference type="Pfam" id="PF00082">
    <property type="entry name" value="Peptidase_S8"/>
    <property type="match status" value="1"/>
</dbReference>
<dbReference type="InterPro" id="IPR015500">
    <property type="entry name" value="Peptidase_S8_subtilisin-rel"/>
</dbReference>
<dbReference type="PANTHER" id="PTHR43806:SF11">
    <property type="entry name" value="CEREVISIN-RELATED"/>
    <property type="match status" value="1"/>
</dbReference>
<sequence length="465" mass="47157">MRESAVRRSGLVVAMAMALTAAPIGTALGVPPPVVDPGTSITDAPVAPPVPAEQKLLCSQPNWTGPAPIGVPVAQKILGLDRAWQFSQGAGQTVAVIDTGVNPHPRLSVRPGGDYVADSDGTADCDGHGTLVAGIIAGHPEPEGNDGFSGVAPAASILAIRQTSLAYQAKNSYRSDDPRAMSAGGYGTVDTLAAAVVHAVDSGATVINLSAVSCRPAGTDPVDAALGASLRYAFEHDVVVVAAAGNLQQQGACKEQNGLAGWDAVATIATPAWFVPYVLSVASVEPDGSPSPFTLYGPWVSVAAPGSNLMSLDSNPGGTGLVNGTPQADGQVAAVNGTSFATAYVSGLAALVRSRFPELSAAQVMERITRTAHAPGNGRDVRLGAGLIDPVAALTAVLPPVRQDHDPGAGVAIAGPTPPAFISPWPRRIGLAGAASCLTLLALVLILSIPFRREQRRPLVLPGDD</sequence>
<evidence type="ECO:0000256" key="12">
    <source>
        <dbReference type="SAM" id="SignalP"/>
    </source>
</evidence>
<keyword evidence="3" id="KW-1003">Cell membrane</keyword>
<keyword evidence="8 11" id="KW-1133">Transmembrane helix</keyword>
<evidence type="ECO:0000256" key="11">
    <source>
        <dbReference type="SAM" id="Phobius"/>
    </source>
</evidence>
<evidence type="ECO:0000256" key="4">
    <source>
        <dbReference type="ARBA" id="ARBA00022670"/>
    </source>
</evidence>
<evidence type="ECO:0000313" key="14">
    <source>
        <dbReference type="EMBL" id="QIS02318.1"/>
    </source>
</evidence>
<dbReference type="PANTHER" id="PTHR43806">
    <property type="entry name" value="PEPTIDASE S8"/>
    <property type="match status" value="1"/>
</dbReference>
<dbReference type="Gene3D" id="3.40.50.200">
    <property type="entry name" value="Peptidase S8/S53 domain"/>
    <property type="match status" value="1"/>
</dbReference>
<keyword evidence="4 10" id="KW-0645">Protease</keyword>
<dbReference type="InterPro" id="IPR023827">
    <property type="entry name" value="Peptidase_S8_Asp-AS"/>
</dbReference>
<dbReference type="PROSITE" id="PS00136">
    <property type="entry name" value="SUBTILASE_ASP"/>
    <property type="match status" value="1"/>
</dbReference>
<feature type="active site" description="Charge relay system" evidence="10">
    <location>
        <position position="339"/>
    </location>
</feature>
<feature type="transmembrane region" description="Helical" evidence="11">
    <location>
        <begin position="429"/>
        <end position="449"/>
    </location>
</feature>
<evidence type="ECO:0000313" key="15">
    <source>
        <dbReference type="Proteomes" id="UP000501705"/>
    </source>
</evidence>